<accession>A0A835UAA4</accession>
<reference evidence="1 2" key="1">
    <citation type="journal article" date="2020" name="Nat. Food">
        <title>A phased Vanilla planifolia genome enables genetic improvement of flavour and production.</title>
        <authorList>
            <person name="Hasing T."/>
            <person name="Tang H."/>
            <person name="Brym M."/>
            <person name="Khazi F."/>
            <person name="Huang T."/>
            <person name="Chambers A.H."/>
        </authorList>
    </citation>
    <scope>NUCLEOTIDE SEQUENCE [LARGE SCALE GENOMIC DNA]</scope>
    <source>
        <tissue evidence="1">Leaf</tissue>
    </source>
</reference>
<dbReference type="Pfam" id="PF14868">
    <property type="entry name" value="DUF4487"/>
    <property type="match status" value="1"/>
</dbReference>
<protein>
    <submittedName>
        <fullName evidence="1">Uncharacterized protein</fullName>
    </submittedName>
</protein>
<dbReference type="Proteomes" id="UP000639772">
    <property type="component" value="Unassembled WGS sequence"/>
</dbReference>
<dbReference type="EMBL" id="JADCNM010000014">
    <property type="protein sequence ID" value="KAG0453968.1"/>
    <property type="molecule type" value="Genomic_DNA"/>
</dbReference>
<dbReference type="InterPro" id="IPR027902">
    <property type="entry name" value="DUF4487"/>
</dbReference>
<dbReference type="PANTHER" id="PTHR36702">
    <property type="entry name" value="HOLLIDAY JUNCTION RESOLVASE"/>
    <property type="match status" value="1"/>
</dbReference>
<proteinExistence type="predicted"/>
<dbReference type="AlphaFoldDB" id="A0A835UAA4"/>
<dbReference type="PANTHER" id="PTHR36702:SF1">
    <property type="entry name" value="HOLLIDAY JUNCTION RESOLVASE"/>
    <property type="match status" value="1"/>
</dbReference>
<dbReference type="OrthoDB" id="1925340at2759"/>
<organism evidence="1 2">
    <name type="scientific">Vanilla planifolia</name>
    <name type="common">Vanilla</name>
    <dbReference type="NCBI Taxonomy" id="51239"/>
    <lineage>
        <taxon>Eukaryota</taxon>
        <taxon>Viridiplantae</taxon>
        <taxon>Streptophyta</taxon>
        <taxon>Embryophyta</taxon>
        <taxon>Tracheophyta</taxon>
        <taxon>Spermatophyta</taxon>
        <taxon>Magnoliopsida</taxon>
        <taxon>Liliopsida</taxon>
        <taxon>Asparagales</taxon>
        <taxon>Orchidaceae</taxon>
        <taxon>Vanilloideae</taxon>
        <taxon>Vanilleae</taxon>
        <taxon>Vanilla</taxon>
    </lineage>
</organism>
<sequence>MESEEKKNDLQSFLHAIRTTEVLLQDIEIQISLLNQIGDLYQLETLDVIVLCQWLVVSFNNFIRFLHVAIKYLESDTLNCLSQFAILGTKACTWCIKHFQSFVDGSQEEQHRSMFYQLIVDALSFSSVVISALTKCPPSQDENNSLIIQNFMYDALCFTRTLIVEIKRIDLIASEVLKLGQIVLDAAVKICRAYCQTIKCHSSEMNVIRKEVSLTVNTQDYVNHVINMTLYTIKNLYELGTFAASGGGSLVVILNISWKGVVCLLQFSKGFLSDKISVEDIILTLISLSVTSLRSAAEVWSSSSMETVSLAEAKRTFLPVKFYLINTVRISSEYPSNAMNIYKEIVRCVVLISSLRVLLCKESHLTSLSEAMAELLEPTSFLLMHQLINSSEVNSDSKLQLLECLFPHEVGFSKLDPLRDTDITASSASLLDVFDASSDTLQEFESLQLGKVFLFLYFLRTSSSLREEVMVEISRKLDNLLFVLTNAIIFSSVLGLQIPVFGALGPNGGVVWQPMFTIVLNALKVFMIVAASSKLPWMEIEFFLFHNLFHPHFLCVEIVLELLSFLVRHAQIDKVSQIFGNLCLLLMTIASSDPCLLPLSALRKLARSICDLLCCATSEMVDQVYTTILKEENSDLSSIIFVALMMEGFPLGSLDDNLKTRASSKVISALVSFLESNTKELGMDSSAVSCNSSLLGLPVIALSSVLSSRQIQSSDVLNGMIISQLLKFAKTVICGYRNAGEVIKEDYAKLLGSILELFSNLRHLYGLDEFGEFILELQRLFMVPDATLSQYCHHSTANFLASLCHMQLPEDAGNPLYNAIWDLYHLLLRERHWAFVHLAISAFGYFAARTSCTQLWRFVPSDAALSFDVSTGNEAKYDSFMAELKVFLEKEAALRDASTCKEQLSHLFKDGMVLDRLMKASRGINDAPGAQTTKSGIPHICLSKKKRKPPEGICTGMELLQNGLQVMNNALWEDEYLEIKREFSTHISCLQGVLSQLFILYNTMWDA</sequence>
<evidence type="ECO:0000313" key="1">
    <source>
        <dbReference type="EMBL" id="KAG0453968.1"/>
    </source>
</evidence>
<comment type="caution">
    <text evidence="1">The sequence shown here is derived from an EMBL/GenBank/DDBJ whole genome shotgun (WGS) entry which is preliminary data.</text>
</comment>
<name>A0A835UAA4_VANPL</name>
<evidence type="ECO:0000313" key="2">
    <source>
        <dbReference type="Proteomes" id="UP000639772"/>
    </source>
</evidence>
<gene>
    <name evidence="1" type="ORF">HPP92_025272</name>
</gene>